<proteinExistence type="inferred from homology"/>
<keyword evidence="2" id="KW-0813">Transport</keyword>
<reference evidence="8 9" key="1">
    <citation type="journal article" date="2014" name="ISME J.">
        <title>Ecophysiology of Thioploca ingrica as revealed by the complete genome sequence supplemented with proteomic evidence.</title>
        <authorList>
            <person name="Kojima H."/>
            <person name="Ogura Y."/>
            <person name="Yamamoto N."/>
            <person name="Togashi T."/>
            <person name="Mori H."/>
            <person name="Watanabe T."/>
            <person name="Nemoto F."/>
            <person name="Kurokawa K."/>
            <person name="Hayashi T."/>
            <person name="Fukui M."/>
        </authorList>
    </citation>
    <scope>NUCLEOTIDE SEQUENCE [LARGE SCALE GENOMIC DNA]</scope>
</reference>
<keyword evidence="4" id="KW-1015">Disulfide bond</keyword>
<dbReference type="GO" id="GO:0005737">
    <property type="term" value="C:cytoplasm"/>
    <property type="evidence" value="ECO:0007669"/>
    <property type="project" value="TreeGrafter"/>
</dbReference>
<dbReference type="Pfam" id="PF14561">
    <property type="entry name" value="TPR_20"/>
    <property type="match status" value="1"/>
</dbReference>
<evidence type="ECO:0000256" key="5">
    <source>
        <dbReference type="ARBA" id="ARBA00023284"/>
    </source>
</evidence>
<keyword evidence="3" id="KW-0249">Electron transport</keyword>
<evidence type="ECO:0000256" key="3">
    <source>
        <dbReference type="ARBA" id="ARBA00022982"/>
    </source>
</evidence>
<dbReference type="EMBL" id="AP014633">
    <property type="protein sequence ID" value="BAP54362.1"/>
    <property type="molecule type" value="Genomic_DNA"/>
</dbReference>
<dbReference type="SUPFAM" id="SSF52833">
    <property type="entry name" value="Thioredoxin-like"/>
    <property type="match status" value="1"/>
</dbReference>
<evidence type="ECO:0000313" key="8">
    <source>
        <dbReference type="EMBL" id="BAP54362.1"/>
    </source>
</evidence>
<dbReference type="CDD" id="cd02947">
    <property type="entry name" value="TRX_family"/>
    <property type="match status" value="1"/>
</dbReference>
<dbReference type="OrthoDB" id="9790390at2"/>
<keyword evidence="9" id="KW-1185">Reference proteome</keyword>
<dbReference type="PANTHER" id="PTHR45663:SF11">
    <property type="entry name" value="GEO12009P1"/>
    <property type="match status" value="1"/>
</dbReference>
<evidence type="ECO:0000313" key="9">
    <source>
        <dbReference type="Proteomes" id="UP000031623"/>
    </source>
</evidence>
<dbReference type="GO" id="GO:0015035">
    <property type="term" value="F:protein-disulfide reductase activity"/>
    <property type="evidence" value="ECO:0007669"/>
    <property type="project" value="UniProtKB-UniRule"/>
</dbReference>
<dbReference type="PANTHER" id="PTHR45663">
    <property type="entry name" value="GEO12009P1"/>
    <property type="match status" value="1"/>
</dbReference>
<dbReference type="InterPro" id="IPR036249">
    <property type="entry name" value="Thioredoxin-like_sf"/>
</dbReference>
<dbReference type="Gene3D" id="1.25.40.10">
    <property type="entry name" value="Tetratricopeptide repeat domain"/>
    <property type="match status" value="2"/>
</dbReference>
<comment type="similarity">
    <text evidence="1">Belongs to the thioredoxin family.</text>
</comment>
<dbReference type="Pfam" id="PF00085">
    <property type="entry name" value="Thioredoxin"/>
    <property type="match status" value="1"/>
</dbReference>
<dbReference type="Pfam" id="PF14559">
    <property type="entry name" value="TPR_19"/>
    <property type="match status" value="1"/>
</dbReference>
<keyword evidence="5" id="KW-0676">Redox-active center</keyword>
<dbReference type="STRING" id="40754.THII_0065"/>
<name>A0A090AGM3_9GAMM</name>
<accession>A0A090AGM3</accession>
<dbReference type="GO" id="GO:0006950">
    <property type="term" value="P:response to stress"/>
    <property type="evidence" value="ECO:0007669"/>
    <property type="project" value="UniProtKB-ARBA"/>
</dbReference>
<dbReference type="PRINTS" id="PR00421">
    <property type="entry name" value="THIOREDOXIN"/>
</dbReference>
<evidence type="ECO:0000256" key="1">
    <source>
        <dbReference type="ARBA" id="ARBA00008987"/>
    </source>
</evidence>
<evidence type="ECO:0000256" key="6">
    <source>
        <dbReference type="NCBIfam" id="TIGR01068"/>
    </source>
</evidence>
<dbReference type="Gene3D" id="3.40.30.10">
    <property type="entry name" value="Glutaredoxin"/>
    <property type="match status" value="1"/>
</dbReference>
<dbReference type="PROSITE" id="PS51352">
    <property type="entry name" value="THIOREDOXIN_2"/>
    <property type="match status" value="1"/>
</dbReference>
<evidence type="ECO:0000259" key="7">
    <source>
        <dbReference type="PROSITE" id="PS51352"/>
    </source>
</evidence>
<gene>
    <name evidence="8" type="ORF">THII_0065</name>
</gene>
<evidence type="ECO:0000256" key="4">
    <source>
        <dbReference type="ARBA" id="ARBA00023157"/>
    </source>
</evidence>
<organism evidence="8 9">
    <name type="scientific">Thioploca ingrica</name>
    <dbReference type="NCBI Taxonomy" id="40754"/>
    <lineage>
        <taxon>Bacteria</taxon>
        <taxon>Pseudomonadati</taxon>
        <taxon>Pseudomonadota</taxon>
        <taxon>Gammaproteobacteria</taxon>
        <taxon>Thiotrichales</taxon>
        <taxon>Thiotrichaceae</taxon>
        <taxon>Thioploca</taxon>
    </lineage>
</organism>
<sequence>MNHSPYIIIITAQNFTPEVIEKSRQVPVLVDFWAAWCAPCKMILPVLTKLADEYQGKFILAKVNTDEEQQLASQYSIRSIPTLKLFRHGQVVEDIMGAQPESVLRDMIDRHCERPADRLRSQAMAAHLSGNTEQAIALLEQARNMEPSYYPVQLDLAKILLEVKRFEEAQQLLKNLPVNVQMEPAVNELIAHLTFAAVADKAPTALSLEQAIAANPNDHQARYQLSAQQILTGDYETAMEHLLELMHRDRGFEDDAGRKGLLAVFTLLGNQGSIVSRYRSKMSSLLY</sequence>
<protein>
    <recommendedName>
        <fullName evidence="6">Thioredoxin</fullName>
    </recommendedName>
</protein>
<dbReference type="HOGENOM" id="CLU_046120_1_0_6"/>
<evidence type="ECO:0000256" key="2">
    <source>
        <dbReference type="ARBA" id="ARBA00022448"/>
    </source>
</evidence>
<dbReference type="InterPro" id="IPR011990">
    <property type="entry name" value="TPR-like_helical_dom_sf"/>
</dbReference>
<dbReference type="NCBIfam" id="TIGR01068">
    <property type="entry name" value="thioredoxin"/>
    <property type="match status" value="1"/>
</dbReference>
<dbReference type="KEGG" id="tig:THII_0065"/>
<dbReference type="AlphaFoldDB" id="A0A090AGM3"/>
<dbReference type="FunFam" id="3.40.30.10:FF:000001">
    <property type="entry name" value="Thioredoxin"/>
    <property type="match status" value="1"/>
</dbReference>
<feature type="domain" description="Thioredoxin" evidence="7">
    <location>
        <begin position="6"/>
        <end position="113"/>
    </location>
</feature>
<dbReference type="PROSITE" id="PS00194">
    <property type="entry name" value="THIOREDOXIN_1"/>
    <property type="match status" value="1"/>
</dbReference>
<dbReference type="InterPro" id="IPR005746">
    <property type="entry name" value="Thioredoxin"/>
</dbReference>
<dbReference type="InterPro" id="IPR017937">
    <property type="entry name" value="Thioredoxin_CS"/>
</dbReference>
<dbReference type="SUPFAM" id="SSF48452">
    <property type="entry name" value="TPR-like"/>
    <property type="match status" value="1"/>
</dbReference>
<dbReference type="Proteomes" id="UP000031623">
    <property type="component" value="Chromosome"/>
</dbReference>
<dbReference type="InterPro" id="IPR013766">
    <property type="entry name" value="Thioredoxin_domain"/>
</dbReference>